<evidence type="ECO:0000313" key="4">
    <source>
        <dbReference type="EMBL" id="KAI9560171.1"/>
    </source>
</evidence>
<feature type="region of interest" description="Disordered" evidence="1">
    <location>
        <begin position="57"/>
        <end position="96"/>
    </location>
</feature>
<keyword evidence="2" id="KW-1133">Transmembrane helix</keyword>
<name>A0AAD5LCJ0_9CRUS</name>
<feature type="signal peptide" evidence="3">
    <location>
        <begin position="1"/>
        <end position="20"/>
    </location>
</feature>
<evidence type="ECO:0000256" key="2">
    <source>
        <dbReference type="SAM" id="Phobius"/>
    </source>
</evidence>
<protein>
    <submittedName>
        <fullName evidence="4">Uncharacterized protein</fullName>
    </submittedName>
</protein>
<organism evidence="4 5">
    <name type="scientific">Daphnia sinensis</name>
    <dbReference type="NCBI Taxonomy" id="1820382"/>
    <lineage>
        <taxon>Eukaryota</taxon>
        <taxon>Metazoa</taxon>
        <taxon>Ecdysozoa</taxon>
        <taxon>Arthropoda</taxon>
        <taxon>Crustacea</taxon>
        <taxon>Branchiopoda</taxon>
        <taxon>Diplostraca</taxon>
        <taxon>Cladocera</taxon>
        <taxon>Anomopoda</taxon>
        <taxon>Daphniidae</taxon>
        <taxon>Daphnia</taxon>
        <taxon>Daphnia similis group</taxon>
    </lineage>
</organism>
<gene>
    <name evidence="4" type="ORF">GHT06_014182</name>
</gene>
<feature type="compositionally biased region" description="Low complexity" evidence="1">
    <location>
        <begin position="78"/>
        <end position="96"/>
    </location>
</feature>
<reference evidence="4 5" key="1">
    <citation type="submission" date="2022-05" db="EMBL/GenBank/DDBJ databases">
        <title>A multi-omics perspective on studying reproductive biology in Daphnia sinensis.</title>
        <authorList>
            <person name="Jia J."/>
        </authorList>
    </citation>
    <scope>NUCLEOTIDE SEQUENCE [LARGE SCALE GENOMIC DNA]</scope>
    <source>
        <strain evidence="4 5">WSL</strain>
    </source>
</reference>
<feature type="transmembrane region" description="Helical" evidence="2">
    <location>
        <begin position="146"/>
        <end position="167"/>
    </location>
</feature>
<feature type="chain" id="PRO_5041946719" evidence="3">
    <location>
        <begin position="21"/>
        <end position="506"/>
    </location>
</feature>
<keyword evidence="2" id="KW-0472">Membrane</keyword>
<keyword evidence="2" id="KW-0812">Transmembrane</keyword>
<accession>A0AAD5LCJ0</accession>
<proteinExistence type="predicted"/>
<evidence type="ECO:0000256" key="1">
    <source>
        <dbReference type="SAM" id="MobiDB-lite"/>
    </source>
</evidence>
<sequence>MAIYEQTAIVLLLTVSMIVANQPEFIQTPQPYRSLDRQDKFNGNYNEAMDSLSSGNAKRLRGLAPSDPEGPTSEAHSSYRSQSSQARQYPSSSSRQYEVPAVDYDIHRNGDPAHYNEPNTFVQTPANRKTFAAGKSSNLALVVSPLAGIAFVAAAAAVAISPVYLTLSSSLLSGRKKRDLASMMDATMADKITPEMMQKIQELQTLEKFLASIPKETDYQQQIMSMYLSCSGYTREGNVCLDRIFCEYGNAHSNISDEERDVLSMILSYHDFFSSDRLDCSGLSSRERRELLFTTPPLQQPQSTGSGRDLAATNYAGAAAYDGHTSNYGTGYETREGSINPLTALVAPLAALALLGAAGAVASNPVLMTLAVLSSGRKRRAVDLEKIGRDDLTAELQSKLQEMETLEKYIVQVPEQEKQQKKLMATYLSCSGFTESSNSCLDRVVCDYSIRPGKMTDLEKDVISIILYNIMSNGYVSQEYKERLRTAAQYGRSRGQCSAFICDQLN</sequence>
<dbReference type="EMBL" id="WJBH02000004">
    <property type="protein sequence ID" value="KAI9560171.1"/>
    <property type="molecule type" value="Genomic_DNA"/>
</dbReference>
<dbReference type="Proteomes" id="UP000820818">
    <property type="component" value="Linkage Group LG4"/>
</dbReference>
<comment type="caution">
    <text evidence="4">The sequence shown here is derived from an EMBL/GenBank/DDBJ whole genome shotgun (WGS) entry which is preliminary data.</text>
</comment>
<evidence type="ECO:0000256" key="3">
    <source>
        <dbReference type="SAM" id="SignalP"/>
    </source>
</evidence>
<dbReference type="AlphaFoldDB" id="A0AAD5LCJ0"/>
<keyword evidence="3" id="KW-0732">Signal</keyword>
<evidence type="ECO:0000313" key="5">
    <source>
        <dbReference type="Proteomes" id="UP000820818"/>
    </source>
</evidence>
<keyword evidence="5" id="KW-1185">Reference proteome</keyword>